<keyword evidence="2" id="KW-1185">Reference proteome</keyword>
<sequence>MKSSKVKLNMYQVNQFAVFGFNSNYQTVEESVIYVRINYSILTGALLCLQCDIFIKQSELQFIANGLQLSALILKSKDIIQIENVTVSYRFSCNSSSGIANQIMYDVKIFQISNLILTGYNDIVSSLNGYFSSKVDVDVSIQLNTMKVCVDIVTQRVGQTLNIVKLSSVELLQCTQVCNENLYVMYGLCQEIVSFSTLLSNNTVICEYPFEYDSVSNSCVCSYGYYLNVTVCVHIISQLSLITTNMLLYDSNIQLQIINSQIELNSTIYNFELEIQANISNLSELVLGSYADLKQNIITTNELITDITQQFRFVLDQNIATQTTIDSLKSEISSNFSVITTLMNKYQQDVNNNLTVTTSKIINLNTVMQASFDQVITDVKNTNMNINNNFSQTNQNINSINAKMNAVVTNSMFQTQIDQLKQQIQNISVSISNSITSNQFQCLMMAAWEGTYFSMKEPTNDGIIEYINYMAQYNCQVKKWW</sequence>
<gene>
    <name evidence="1" type="ORF">HINF_LOCUS5001</name>
</gene>
<evidence type="ECO:0000313" key="2">
    <source>
        <dbReference type="Proteomes" id="UP001642409"/>
    </source>
</evidence>
<comment type="caution">
    <text evidence="1">The sequence shown here is derived from an EMBL/GenBank/DDBJ whole genome shotgun (WGS) entry which is preliminary data.</text>
</comment>
<accession>A0ABP1GSM6</accession>
<proteinExistence type="predicted"/>
<evidence type="ECO:0000313" key="1">
    <source>
        <dbReference type="EMBL" id="CAL5978854.1"/>
    </source>
</evidence>
<organism evidence="1 2">
    <name type="scientific">Hexamita inflata</name>
    <dbReference type="NCBI Taxonomy" id="28002"/>
    <lineage>
        <taxon>Eukaryota</taxon>
        <taxon>Metamonada</taxon>
        <taxon>Diplomonadida</taxon>
        <taxon>Hexamitidae</taxon>
        <taxon>Hexamitinae</taxon>
        <taxon>Hexamita</taxon>
    </lineage>
</organism>
<name>A0ABP1GSM6_9EUKA</name>
<dbReference type="Proteomes" id="UP001642409">
    <property type="component" value="Unassembled WGS sequence"/>
</dbReference>
<dbReference type="EMBL" id="CAXDID020000009">
    <property type="protein sequence ID" value="CAL5978854.1"/>
    <property type="molecule type" value="Genomic_DNA"/>
</dbReference>
<protein>
    <submittedName>
        <fullName evidence="1">Hypothetical_protein</fullName>
    </submittedName>
</protein>
<reference evidence="1 2" key="1">
    <citation type="submission" date="2024-07" db="EMBL/GenBank/DDBJ databases">
        <authorList>
            <person name="Akdeniz Z."/>
        </authorList>
    </citation>
    <scope>NUCLEOTIDE SEQUENCE [LARGE SCALE GENOMIC DNA]</scope>
</reference>